<keyword evidence="4 8" id="KW-0812">Transmembrane</keyword>
<dbReference type="Proteomes" id="UP000284706">
    <property type="component" value="Unassembled WGS sequence"/>
</dbReference>
<dbReference type="PANTHER" id="PTHR20961:SF38">
    <property type="entry name" value="PROTEIN O-LINKED-MANNOSE BETA-1,4-N-ACETYLGLUCOSAMINYLTRANSFERASE 2"/>
    <property type="match status" value="1"/>
</dbReference>
<comment type="subcellular location">
    <subcellularLocation>
        <location evidence="1">Membrane</location>
        <topology evidence="1">Single-pass membrane protein</topology>
    </subcellularLocation>
</comment>
<dbReference type="OrthoDB" id="529273at2759"/>
<dbReference type="Pfam" id="PF04577">
    <property type="entry name" value="Glyco_transf_61"/>
    <property type="match status" value="1"/>
</dbReference>
<dbReference type="GO" id="GO:0005783">
    <property type="term" value="C:endoplasmic reticulum"/>
    <property type="evidence" value="ECO:0007669"/>
    <property type="project" value="TreeGrafter"/>
</dbReference>
<evidence type="ECO:0000256" key="5">
    <source>
        <dbReference type="ARBA" id="ARBA00022989"/>
    </source>
</evidence>
<evidence type="ECO:0000256" key="2">
    <source>
        <dbReference type="ARBA" id="ARBA00022676"/>
    </source>
</evidence>
<name>A0A409YIZ5_9AGAR</name>
<evidence type="ECO:0000256" key="7">
    <source>
        <dbReference type="ARBA" id="ARBA00023180"/>
    </source>
</evidence>
<sequence length="569" mass="64557">MTHALADSMFLAGKMRRRDGLLILIGASLIYICSSLLYNTTFFPSLVPGSDEIPPPETWQKSHRVKPAVLSPPASHQKVEKTEQKPIIDLGISRSVPETSLVAHAPGWTLYRNLYMSNGTLYIVSSKSHQAVFPEIRMMTSTGLLAENTPENIAAREPTDQEMQIITPEAAMKKWGANWEENERNRIRSIEGFTLLVNEPWQFLNHYYHFVAELLFGTWAFLYGVFNPNANFVKPDEAALWSMNATVPSFNLPHNGYLPPSLTRIIFMHATTEGWKDKPGFNSYFLRAAFPSLTVETSSDWEDRMNATAVQTRQRAWHFPLVLLSDRSAAFRGEACGARTQRIAAEAWEVMVRKRGIDVVGGWWNVLREAVMKYAGVKVPKDDGVPLSSEHNDVADPQILLPLPKDIVITYINRQGVRRHLIQEDHDGLVSALEQLVKRKKIEEGKEWVLRVVQPELLSKEEQIQLASETTIMLGVHGNGLTHLVFMKPNRYSSVIEIFYPDGFAHDYEWTARALGMRHFSIWNDTTFTYPNEPPWAAYPEGFQGTSIPVHGETVAKLIEDRLEGRLQF</sequence>
<evidence type="ECO:0000256" key="4">
    <source>
        <dbReference type="ARBA" id="ARBA00022692"/>
    </source>
</evidence>
<reference evidence="10 11" key="1">
    <citation type="journal article" date="2018" name="Evol. Lett.">
        <title>Horizontal gene cluster transfer increased hallucinogenic mushroom diversity.</title>
        <authorList>
            <person name="Reynolds H.T."/>
            <person name="Vijayakumar V."/>
            <person name="Gluck-Thaler E."/>
            <person name="Korotkin H.B."/>
            <person name="Matheny P.B."/>
            <person name="Slot J.C."/>
        </authorList>
    </citation>
    <scope>NUCLEOTIDE SEQUENCE [LARGE SCALE GENOMIC DNA]</scope>
    <source>
        <strain evidence="10 11">SRW20</strain>
    </source>
</reference>
<dbReference type="AlphaFoldDB" id="A0A409YIZ5"/>
<evidence type="ECO:0000256" key="1">
    <source>
        <dbReference type="ARBA" id="ARBA00004167"/>
    </source>
</evidence>
<keyword evidence="3" id="KW-0808">Transferase</keyword>
<feature type="transmembrane region" description="Helical" evidence="8">
    <location>
        <begin position="21"/>
        <end position="38"/>
    </location>
</feature>
<keyword evidence="11" id="KW-1185">Reference proteome</keyword>
<evidence type="ECO:0000313" key="11">
    <source>
        <dbReference type="Proteomes" id="UP000284706"/>
    </source>
</evidence>
<feature type="domain" description="Glycosyltransferase 61 catalytic" evidence="9">
    <location>
        <begin position="207"/>
        <end position="490"/>
    </location>
</feature>
<dbReference type="STRING" id="231916.A0A409YIZ5"/>
<keyword evidence="5 8" id="KW-1133">Transmembrane helix</keyword>
<evidence type="ECO:0000256" key="6">
    <source>
        <dbReference type="ARBA" id="ARBA00023136"/>
    </source>
</evidence>
<protein>
    <recommendedName>
        <fullName evidence="9">Glycosyltransferase 61 catalytic domain-containing protein</fullName>
    </recommendedName>
</protein>
<proteinExistence type="predicted"/>
<gene>
    <name evidence="10" type="ORF">CVT26_004908</name>
</gene>
<dbReference type="GO" id="GO:0035269">
    <property type="term" value="P:protein O-linked glycosylation via mannose"/>
    <property type="evidence" value="ECO:0007669"/>
    <property type="project" value="TreeGrafter"/>
</dbReference>
<keyword evidence="6 8" id="KW-0472">Membrane</keyword>
<dbReference type="GO" id="GO:0097363">
    <property type="term" value="F:protein O-acetylglucosaminyltransferase activity"/>
    <property type="evidence" value="ECO:0007669"/>
    <property type="project" value="TreeGrafter"/>
</dbReference>
<accession>A0A409YIZ5</accession>
<dbReference type="InParanoid" id="A0A409YIZ5"/>
<evidence type="ECO:0000256" key="8">
    <source>
        <dbReference type="SAM" id="Phobius"/>
    </source>
</evidence>
<evidence type="ECO:0000259" key="9">
    <source>
        <dbReference type="Pfam" id="PF04577"/>
    </source>
</evidence>
<comment type="caution">
    <text evidence="10">The sequence shown here is derived from an EMBL/GenBank/DDBJ whole genome shotgun (WGS) entry which is preliminary data.</text>
</comment>
<evidence type="ECO:0000256" key="3">
    <source>
        <dbReference type="ARBA" id="ARBA00022679"/>
    </source>
</evidence>
<organism evidence="10 11">
    <name type="scientific">Gymnopilus dilepis</name>
    <dbReference type="NCBI Taxonomy" id="231916"/>
    <lineage>
        <taxon>Eukaryota</taxon>
        <taxon>Fungi</taxon>
        <taxon>Dikarya</taxon>
        <taxon>Basidiomycota</taxon>
        <taxon>Agaricomycotina</taxon>
        <taxon>Agaricomycetes</taxon>
        <taxon>Agaricomycetidae</taxon>
        <taxon>Agaricales</taxon>
        <taxon>Agaricineae</taxon>
        <taxon>Hymenogastraceae</taxon>
        <taxon>Gymnopilus</taxon>
    </lineage>
</organism>
<dbReference type="GO" id="GO:0016020">
    <property type="term" value="C:membrane"/>
    <property type="evidence" value="ECO:0007669"/>
    <property type="project" value="UniProtKB-SubCell"/>
</dbReference>
<keyword evidence="2" id="KW-0328">Glycosyltransferase</keyword>
<keyword evidence="7" id="KW-0325">Glycoprotein</keyword>
<dbReference type="InterPro" id="IPR049625">
    <property type="entry name" value="Glyco_transf_61_cat"/>
</dbReference>
<evidence type="ECO:0000313" key="10">
    <source>
        <dbReference type="EMBL" id="PPR02964.1"/>
    </source>
</evidence>
<dbReference type="PANTHER" id="PTHR20961">
    <property type="entry name" value="GLYCOSYLTRANSFERASE"/>
    <property type="match status" value="1"/>
</dbReference>
<dbReference type="InterPro" id="IPR007657">
    <property type="entry name" value="Glycosyltransferase_61"/>
</dbReference>
<dbReference type="EMBL" id="NHYE01000796">
    <property type="protein sequence ID" value="PPR02964.1"/>
    <property type="molecule type" value="Genomic_DNA"/>
</dbReference>